<dbReference type="InterPro" id="IPR001129">
    <property type="entry name" value="Membr-assoc_MAPEG"/>
</dbReference>
<dbReference type="PANTHER" id="PTHR10250:SF26">
    <property type="entry name" value="GLUTATHIONE S-TRANSFERASE 3, MITOCHONDRIAL"/>
    <property type="match status" value="1"/>
</dbReference>
<dbReference type="GO" id="GO:0004602">
    <property type="term" value="F:glutathione peroxidase activity"/>
    <property type="evidence" value="ECO:0007669"/>
    <property type="project" value="TreeGrafter"/>
</dbReference>
<reference evidence="6" key="1">
    <citation type="submission" date="2015-01" db="EMBL/GenBank/DDBJ databases">
        <title>The Genome Sequence of Cryptococcus gattii CA1280.</title>
        <authorList>
            <consortium name="The Broad Institute Genomics Platform"/>
            <person name="Cuomo C."/>
            <person name="Litvintseva A."/>
            <person name="Chen Y."/>
            <person name="Heitman J."/>
            <person name="Sun S."/>
            <person name="Springer D."/>
            <person name="Dromer F."/>
            <person name="Young S."/>
            <person name="Zeng Q."/>
            <person name="Gargeya S."/>
            <person name="Abouelleil A."/>
            <person name="Alvarado L."/>
            <person name="Chapman S.B."/>
            <person name="Gainer-Dewar J."/>
            <person name="Goldberg J."/>
            <person name="Griggs A."/>
            <person name="Gujja S."/>
            <person name="Hansen M."/>
            <person name="Howarth C."/>
            <person name="Imamovic A."/>
            <person name="Larimer J."/>
            <person name="Murphy C."/>
            <person name="Naylor J."/>
            <person name="Pearson M."/>
            <person name="Priest M."/>
            <person name="Roberts A."/>
            <person name="Saif S."/>
            <person name="Shea T."/>
            <person name="Sykes S."/>
            <person name="Wortman J."/>
            <person name="Nusbaum C."/>
            <person name="Birren B."/>
        </authorList>
    </citation>
    <scope>NUCLEOTIDE SEQUENCE [LARGE SCALE GENOMIC DNA]</scope>
    <source>
        <strain evidence="6">CA1280</strain>
    </source>
</reference>
<dbReference type="EMBL" id="KN847979">
    <property type="protein sequence ID" value="KIR47758.1"/>
    <property type="molecule type" value="Genomic_DNA"/>
</dbReference>
<organism evidence="6">
    <name type="scientific">Cryptococcus bacillisporus CA1280</name>
    <dbReference type="NCBI Taxonomy" id="1296109"/>
    <lineage>
        <taxon>Eukaryota</taxon>
        <taxon>Fungi</taxon>
        <taxon>Dikarya</taxon>
        <taxon>Basidiomycota</taxon>
        <taxon>Agaricomycotina</taxon>
        <taxon>Tremellomycetes</taxon>
        <taxon>Tremellales</taxon>
        <taxon>Cryptococcaceae</taxon>
        <taxon>Cryptococcus</taxon>
        <taxon>Cryptococcus gattii species complex</taxon>
    </lineage>
</organism>
<protein>
    <submittedName>
        <fullName evidence="6">Unplaced genomic scaffold supercont1.7, whole genome shotgun sequence</fullName>
    </submittedName>
</protein>
<dbReference type="SUPFAM" id="SSF161084">
    <property type="entry name" value="MAPEG domain-like"/>
    <property type="match status" value="1"/>
</dbReference>
<dbReference type="GO" id="GO:0016020">
    <property type="term" value="C:membrane"/>
    <property type="evidence" value="ECO:0007669"/>
    <property type="project" value="UniProtKB-SubCell"/>
</dbReference>
<dbReference type="HOGENOM" id="CLU_110291_1_2_1"/>
<dbReference type="PANTHER" id="PTHR10250">
    <property type="entry name" value="MICROSOMAL GLUTATHIONE S-TRANSFERASE"/>
    <property type="match status" value="1"/>
</dbReference>
<keyword evidence="3 5" id="KW-1133">Transmembrane helix</keyword>
<evidence type="ECO:0000256" key="1">
    <source>
        <dbReference type="ARBA" id="ARBA00004141"/>
    </source>
</evidence>
<feature type="transmembrane region" description="Helical" evidence="5">
    <location>
        <begin position="75"/>
        <end position="102"/>
    </location>
</feature>
<dbReference type="Pfam" id="PF01124">
    <property type="entry name" value="MAPEG"/>
    <property type="match status" value="1"/>
</dbReference>
<gene>
    <name evidence="6" type="ORF">I312_02905</name>
</gene>
<evidence type="ECO:0000313" key="6">
    <source>
        <dbReference type="EMBL" id="KIR47758.1"/>
    </source>
</evidence>
<evidence type="ECO:0000256" key="4">
    <source>
        <dbReference type="ARBA" id="ARBA00023136"/>
    </source>
</evidence>
<dbReference type="InterPro" id="IPR023352">
    <property type="entry name" value="MAPEG-like_dom_sf"/>
</dbReference>
<dbReference type="GO" id="GO:0004364">
    <property type="term" value="F:glutathione transferase activity"/>
    <property type="evidence" value="ECO:0007669"/>
    <property type="project" value="TreeGrafter"/>
</dbReference>
<sequence length="151" mass="16599">MSAITLPSAFPVVGIPLFATFALNTYQQILVSKARKESGVKYPTLYAPEAEAAVDAKKMKFNCCQRAHANTIENVPYVLALFGFLSVFHPKVASAAMLMWIVGRFHYTAGYASGDPEKRINTIYKISYLGLFTLVFGTLGVAVQKSYSVLF</sequence>
<evidence type="ECO:0000256" key="2">
    <source>
        <dbReference type="ARBA" id="ARBA00022692"/>
    </source>
</evidence>
<feature type="transmembrane region" description="Helical" evidence="5">
    <location>
        <begin position="122"/>
        <end position="143"/>
    </location>
</feature>
<dbReference type="GO" id="GO:0005783">
    <property type="term" value="C:endoplasmic reticulum"/>
    <property type="evidence" value="ECO:0007669"/>
    <property type="project" value="TreeGrafter"/>
</dbReference>
<evidence type="ECO:0000256" key="3">
    <source>
        <dbReference type="ARBA" id="ARBA00022989"/>
    </source>
</evidence>
<evidence type="ECO:0000256" key="5">
    <source>
        <dbReference type="SAM" id="Phobius"/>
    </source>
</evidence>
<dbReference type="InterPro" id="IPR050997">
    <property type="entry name" value="MAPEG"/>
</dbReference>
<dbReference type="OrthoDB" id="410651at2759"/>
<keyword evidence="4 5" id="KW-0472">Membrane</keyword>
<keyword evidence="2 5" id="KW-0812">Transmembrane</keyword>
<accession>A0A0D0UHR1</accession>
<comment type="subcellular location">
    <subcellularLocation>
        <location evidence="1">Membrane</location>
        <topology evidence="1">Multi-pass membrane protein</topology>
    </subcellularLocation>
</comment>
<dbReference type="Gene3D" id="1.20.120.550">
    <property type="entry name" value="Membrane associated eicosanoid/glutathione metabolism-like domain"/>
    <property type="match status" value="1"/>
</dbReference>
<name>A0A0D0UHR1_CRYGA</name>
<dbReference type="GO" id="GO:0005635">
    <property type="term" value="C:nuclear envelope"/>
    <property type="evidence" value="ECO:0007669"/>
    <property type="project" value="TreeGrafter"/>
</dbReference>
<feature type="transmembrane region" description="Helical" evidence="5">
    <location>
        <begin position="6"/>
        <end position="26"/>
    </location>
</feature>
<proteinExistence type="predicted"/>
<dbReference type="AlphaFoldDB" id="A0A0D0UHR1"/>